<dbReference type="Pfam" id="PF00005">
    <property type="entry name" value="ABC_tran"/>
    <property type="match status" value="1"/>
</dbReference>
<dbReference type="AlphaFoldDB" id="A0A238ZW93"/>
<name>A0A238ZW93_9BACT</name>
<dbReference type="SMART" id="SM00382">
    <property type="entry name" value="AAA"/>
    <property type="match status" value="1"/>
</dbReference>
<proteinExistence type="inferred from homology"/>
<comment type="subcellular location">
    <subcellularLocation>
        <location evidence="1">Cell inner membrane</location>
        <topology evidence="1">Peripheral membrane protein</topology>
    </subcellularLocation>
</comment>
<dbReference type="Proteomes" id="UP000198405">
    <property type="component" value="Unassembled WGS sequence"/>
</dbReference>
<dbReference type="RefSeq" id="WP_089323508.1">
    <property type="nucleotide sequence ID" value="NZ_FZOB01000012.1"/>
</dbReference>
<dbReference type="PANTHER" id="PTHR43297:SF2">
    <property type="entry name" value="DIPEPTIDE TRANSPORT ATP-BINDING PROTEIN DPPD"/>
    <property type="match status" value="1"/>
</dbReference>
<dbReference type="EMBL" id="FZOB01000012">
    <property type="protein sequence ID" value="SNR87044.1"/>
    <property type="molecule type" value="Genomic_DNA"/>
</dbReference>
<evidence type="ECO:0000313" key="10">
    <source>
        <dbReference type="Proteomes" id="UP000198405"/>
    </source>
</evidence>
<keyword evidence="4" id="KW-1003">Cell membrane</keyword>
<dbReference type="PROSITE" id="PS50893">
    <property type="entry name" value="ABC_TRANSPORTER_2"/>
    <property type="match status" value="1"/>
</dbReference>
<keyword evidence="5" id="KW-0547">Nucleotide-binding</keyword>
<evidence type="ECO:0000313" key="9">
    <source>
        <dbReference type="EMBL" id="SNR87044.1"/>
    </source>
</evidence>
<dbReference type="NCBIfam" id="TIGR01727">
    <property type="entry name" value="oligo_HPY"/>
    <property type="match status" value="1"/>
</dbReference>
<sequence>MLEIDNLSIKVENFYIVRNVSLSVRKGEILGIIGESGSGKSITALSILKLIPESLKISGTVKVNGRDIYELEEREFNKNIRWKTVSIIFQDPAASLNPLLTIGEQIKEAIIFHEEKKENLKDTIINLLSEVEIKEPETVYKSYPHHLSGGMKQRAMIAMALSCNPDFIIADEPTTALDKQTEHKIIKLLKNLSKNKNTGVIFISHDIEVIETIADTITVMYAGFVMESGETGEVIKKPYHPYTKGLIECIPKVEGKGKRKLPVIPGNVTDIKSRPSGCPFHPRCSKRKEVCQRELPPLKQIEKRTVRCFFPEYEAV</sequence>
<evidence type="ECO:0000256" key="6">
    <source>
        <dbReference type="ARBA" id="ARBA00022840"/>
    </source>
</evidence>
<protein>
    <submittedName>
        <fullName evidence="9">Peptide/nickel transport system ATP-binding protein/oligopeptide transport system ATP-binding protein</fullName>
    </submittedName>
</protein>
<keyword evidence="10" id="KW-1185">Reference proteome</keyword>
<evidence type="ECO:0000256" key="4">
    <source>
        <dbReference type="ARBA" id="ARBA00022475"/>
    </source>
</evidence>
<evidence type="ECO:0000256" key="2">
    <source>
        <dbReference type="ARBA" id="ARBA00005417"/>
    </source>
</evidence>
<dbReference type="InterPro" id="IPR017871">
    <property type="entry name" value="ABC_transporter-like_CS"/>
</dbReference>
<keyword evidence="7" id="KW-0472">Membrane</keyword>
<dbReference type="Pfam" id="PF08352">
    <property type="entry name" value="oligo_HPY"/>
    <property type="match status" value="1"/>
</dbReference>
<evidence type="ECO:0000256" key="5">
    <source>
        <dbReference type="ARBA" id="ARBA00022741"/>
    </source>
</evidence>
<evidence type="ECO:0000256" key="1">
    <source>
        <dbReference type="ARBA" id="ARBA00004417"/>
    </source>
</evidence>
<keyword evidence="6 9" id="KW-0067">ATP-binding</keyword>
<dbReference type="InterPro" id="IPR013563">
    <property type="entry name" value="Oligopep_ABC_C"/>
</dbReference>
<dbReference type="FunFam" id="3.40.50.300:FF:000016">
    <property type="entry name" value="Oligopeptide ABC transporter ATP-binding component"/>
    <property type="match status" value="1"/>
</dbReference>
<dbReference type="GO" id="GO:0016887">
    <property type="term" value="F:ATP hydrolysis activity"/>
    <property type="evidence" value="ECO:0007669"/>
    <property type="project" value="InterPro"/>
</dbReference>
<dbReference type="PANTHER" id="PTHR43297">
    <property type="entry name" value="OLIGOPEPTIDE TRANSPORT ATP-BINDING PROTEIN APPD"/>
    <property type="match status" value="1"/>
</dbReference>
<dbReference type="InterPro" id="IPR003439">
    <property type="entry name" value="ABC_transporter-like_ATP-bd"/>
</dbReference>
<evidence type="ECO:0000259" key="8">
    <source>
        <dbReference type="PROSITE" id="PS50893"/>
    </source>
</evidence>
<keyword evidence="3" id="KW-0813">Transport</keyword>
<gene>
    <name evidence="9" type="ORF">SAMN06265340_11229</name>
</gene>
<dbReference type="InterPro" id="IPR050388">
    <property type="entry name" value="ABC_Ni/Peptide_Import"/>
</dbReference>
<dbReference type="GO" id="GO:0015833">
    <property type="term" value="P:peptide transport"/>
    <property type="evidence" value="ECO:0007669"/>
    <property type="project" value="InterPro"/>
</dbReference>
<dbReference type="CDD" id="cd03257">
    <property type="entry name" value="ABC_NikE_OppD_transporters"/>
    <property type="match status" value="1"/>
</dbReference>
<dbReference type="PROSITE" id="PS00211">
    <property type="entry name" value="ABC_TRANSPORTER_1"/>
    <property type="match status" value="1"/>
</dbReference>
<dbReference type="InterPro" id="IPR027417">
    <property type="entry name" value="P-loop_NTPase"/>
</dbReference>
<dbReference type="SUPFAM" id="SSF52540">
    <property type="entry name" value="P-loop containing nucleoside triphosphate hydrolases"/>
    <property type="match status" value="1"/>
</dbReference>
<dbReference type="Gene3D" id="3.40.50.300">
    <property type="entry name" value="P-loop containing nucleotide triphosphate hydrolases"/>
    <property type="match status" value="1"/>
</dbReference>
<comment type="similarity">
    <text evidence="2">Belongs to the ABC transporter superfamily.</text>
</comment>
<dbReference type="InterPro" id="IPR003593">
    <property type="entry name" value="AAA+_ATPase"/>
</dbReference>
<dbReference type="GO" id="GO:0005886">
    <property type="term" value="C:plasma membrane"/>
    <property type="evidence" value="ECO:0007669"/>
    <property type="project" value="UniProtKB-SubCell"/>
</dbReference>
<organism evidence="9 10">
    <name type="scientific">Desulfurobacterium atlanticum</name>
    <dbReference type="NCBI Taxonomy" id="240169"/>
    <lineage>
        <taxon>Bacteria</taxon>
        <taxon>Pseudomonadati</taxon>
        <taxon>Aquificota</taxon>
        <taxon>Aquificia</taxon>
        <taxon>Desulfurobacteriales</taxon>
        <taxon>Desulfurobacteriaceae</taxon>
        <taxon>Desulfurobacterium</taxon>
    </lineage>
</organism>
<evidence type="ECO:0000256" key="3">
    <source>
        <dbReference type="ARBA" id="ARBA00022448"/>
    </source>
</evidence>
<feature type="domain" description="ABC transporter" evidence="8">
    <location>
        <begin position="2"/>
        <end position="247"/>
    </location>
</feature>
<dbReference type="GO" id="GO:0005524">
    <property type="term" value="F:ATP binding"/>
    <property type="evidence" value="ECO:0007669"/>
    <property type="project" value="UniProtKB-KW"/>
</dbReference>
<evidence type="ECO:0000256" key="7">
    <source>
        <dbReference type="ARBA" id="ARBA00023136"/>
    </source>
</evidence>
<dbReference type="OrthoDB" id="9806285at2"/>
<reference evidence="10" key="1">
    <citation type="submission" date="2017-06" db="EMBL/GenBank/DDBJ databases">
        <authorList>
            <person name="Varghese N."/>
            <person name="Submissions S."/>
        </authorList>
    </citation>
    <scope>NUCLEOTIDE SEQUENCE [LARGE SCALE GENOMIC DNA]</scope>
    <source>
        <strain evidence="10">DSM 15668</strain>
    </source>
</reference>
<accession>A0A238ZW93</accession>